<dbReference type="EMBL" id="CM044705">
    <property type="protein sequence ID" value="KAI5663081.1"/>
    <property type="molecule type" value="Genomic_DNA"/>
</dbReference>
<gene>
    <name evidence="1" type="ORF">M9H77_22404</name>
</gene>
<sequence>MATELHKLLHNLVQRGILNLQPPCYALGHQPVGFEQNEGDFEIKEFHFDDKKIKEVKDDVWNSNSIEGNGTVLDEWEEKEDKGGEGDGEKKSVGEGGNVLIP</sequence>
<dbReference type="Proteomes" id="UP001060085">
    <property type="component" value="Linkage Group LG05"/>
</dbReference>
<accession>A0ACC0AR32</accession>
<reference evidence="2" key="1">
    <citation type="journal article" date="2023" name="Nat. Plants">
        <title>Single-cell RNA sequencing provides a high-resolution roadmap for understanding the multicellular compartmentation of specialized metabolism.</title>
        <authorList>
            <person name="Sun S."/>
            <person name="Shen X."/>
            <person name="Li Y."/>
            <person name="Li Y."/>
            <person name="Wang S."/>
            <person name="Li R."/>
            <person name="Zhang H."/>
            <person name="Shen G."/>
            <person name="Guo B."/>
            <person name="Wei J."/>
            <person name="Xu J."/>
            <person name="St-Pierre B."/>
            <person name="Chen S."/>
            <person name="Sun C."/>
        </authorList>
    </citation>
    <scope>NUCLEOTIDE SEQUENCE [LARGE SCALE GENOMIC DNA]</scope>
</reference>
<protein>
    <submittedName>
        <fullName evidence="1">Uncharacterized protein</fullName>
    </submittedName>
</protein>
<evidence type="ECO:0000313" key="2">
    <source>
        <dbReference type="Proteomes" id="UP001060085"/>
    </source>
</evidence>
<proteinExistence type="predicted"/>
<name>A0ACC0AR32_CATRO</name>
<comment type="caution">
    <text evidence="1">The sequence shown here is derived from an EMBL/GenBank/DDBJ whole genome shotgun (WGS) entry which is preliminary data.</text>
</comment>
<organism evidence="1 2">
    <name type="scientific">Catharanthus roseus</name>
    <name type="common">Madagascar periwinkle</name>
    <name type="synonym">Vinca rosea</name>
    <dbReference type="NCBI Taxonomy" id="4058"/>
    <lineage>
        <taxon>Eukaryota</taxon>
        <taxon>Viridiplantae</taxon>
        <taxon>Streptophyta</taxon>
        <taxon>Embryophyta</taxon>
        <taxon>Tracheophyta</taxon>
        <taxon>Spermatophyta</taxon>
        <taxon>Magnoliopsida</taxon>
        <taxon>eudicotyledons</taxon>
        <taxon>Gunneridae</taxon>
        <taxon>Pentapetalae</taxon>
        <taxon>asterids</taxon>
        <taxon>lamiids</taxon>
        <taxon>Gentianales</taxon>
        <taxon>Apocynaceae</taxon>
        <taxon>Rauvolfioideae</taxon>
        <taxon>Vinceae</taxon>
        <taxon>Catharanthinae</taxon>
        <taxon>Catharanthus</taxon>
    </lineage>
</organism>
<evidence type="ECO:0000313" key="1">
    <source>
        <dbReference type="EMBL" id="KAI5663081.1"/>
    </source>
</evidence>
<keyword evidence="2" id="KW-1185">Reference proteome</keyword>